<reference evidence="8 9" key="1">
    <citation type="submission" date="2023-07" db="EMBL/GenBank/DDBJ databases">
        <title>Genomic Encyclopedia of Type Strains, Phase IV (KMG-IV): sequencing the most valuable type-strain genomes for metagenomic binning, comparative biology and taxonomic classification.</title>
        <authorList>
            <person name="Goeker M."/>
        </authorList>
    </citation>
    <scope>NUCLEOTIDE SEQUENCE [LARGE SCALE GENOMIC DNA]</scope>
    <source>
        <strain evidence="8 9">DSM 9768</strain>
    </source>
</reference>
<keyword evidence="4 7" id="KW-0472">Membrane</keyword>
<feature type="transmembrane region" description="Helical" evidence="7">
    <location>
        <begin position="29"/>
        <end position="49"/>
    </location>
</feature>
<evidence type="ECO:0000256" key="7">
    <source>
        <dbReference type="HAMAP-Rule" id="MF_02065"/>
    </source>
</evidence>
<comment type="similarity">
    <text evidence="7">Belongs to the transglycosylase MltG family.</text>
</comment>
<evidence type="ECO:0000256" key="1">
    <source>
        <dbReference type="ARBA" id="ARBA00022475"/>
    </source>
</evidence>
<dbReference type="HAMAP" id="MF_02065">
    <property type="entry name" value="MltG"/>
    <property type="match status" value="1"/>
</dbReference>
<protein>
    <recommendedName>
        <fullName evidence="7">Endolytic murein transglycosylase</fullName>
        <ecNumber evidence="7">4.2.2.29</ecNumber>
    </recommendedName>
    <alternativeName>
        <fullName evidence="7">Peptidoglycan lytic transglycosylase</fullName>
    </alternativeName>
    <alternativeName>
        <fullName evidence="7">Peptidoglycan polymerization terminase</fullName>
    </alternativeName>
</protein>
<keyword evidence="3 7" id="KW-1133">Transmembrane helix</keyword>
<dbReference type="Gene3D" id="3.30.1490.480">
    <property type="entry name" value="Endolytic murein transglycosylase"/>
    <property type="match status" value="1"/>
</dbReference>
<comment type="subcellular location">
    <subcellularLocation>
        <location evidence="7">Cell membrane</location>
        <topology evidence="7">Single-pass membrane protein</topology>
    </subcellularLocation>
</comment>
<organism evidence="8 9">
    <name type="scientific">Evansella vedderi</name>
    <dbReference type="NCBI Taxonomy" id="38282"/>
    <lineage>
        <taxon>Bacteria</taxon>
        <taxon>Bacillati</taxon>
        <taxon>Bacillota</taxon>
        <taxon>Bacilli</taxon>
        <taxon>Bacillales</taxon>
        <taxon>Bacillaceae</taxon>
        <taxon>Evansella</taxon>
    </lineage>
</organism>
<comment type="function">
    <text evidence="7">Functions as a peptidoglycan terminase that cleaves nascent peptidoglycan strands endolytically to terminate their elongation.</text>
</comment>
<comment type="caution">
    <text evidence="8">The sequence shown here is derived from an EMBL/GenBank/DDBJ whole genome shotgun (WGS) entry which is preliminary data.</text>
</comment>
<comment type="catalytic activity">
    <reaction evidence="7">
        <text>a peptidoglycan chain = a peptidoglycan chain with N-acetyl-1,6-anhydromuramyl-[peptide] at the reducing end + a peptidoglycan chain with N-acetylglucosamine at the non-reducing end.</text>
        <dbReference type="EC" id="4.2.2.29"/>
    </reaction>
</comment>
<dbReference type="PANTHER" id="PTHR30518:SF2">
    <property type="entry name" value="ENDOLYTIC MUREIN TRANSGLYCOSYLASE"/>
    <property type="match status" value="1"/>
</dbReference>
<dbReference type="PANTHER" id="PTHR30518">
    <property type="entry name" value="ENDOLYTIC MUREIN TRANSGLYCOSYLASE"/>
    <property type="match status" value="1"/>
</dbReference>
<dbReference type="InterPro" id="IPR003770">
    <property type="entry name" value="MLTG-like"/>
</dbReference>
<dbReference type="RefSeq" id="WP_307324034.1">
    <property type="nucleotide sequence ID" value="NZ_JAUSUG010000005.1"/>
</dbReference>
<evidence type="ECO:0000256" key="2">
    <source>
        <dbReference type="ARBA" id="ARBA00022692"/>
    </source>
</evidence>
<proteinExistence type="inferred from homology"/>
<evidence type="ECO:0000256" key="6">
    <source>
        <dbReference type="ARBA" id="ARBA00023316"/>
    </source>
</evidence>
<dbReference type="Gene3D" id="3.30.160.60">
    <property type="entry name" value="Classic Zinc Finger"/>
    <property type="match status" value="1"/>
</dbReference>
<keyword evidence="2 7" id="KW-0812">Transmembrane</keyword>
<name>A0ABT9ZTL9_9BACI</name>
<keyword evidence="5 7" id="KW-0456">Lyase</keyword>
<feature type="site" description="Important for catalytic activity" evidence="7">
    <location>
        <position position="258"/>
    </location>
</feature>
<accession>A0ABT9ZTL9</accession>
<keyword evidence="6 7" id="KW-0961">Cell wall biogenesis/degradation</keyword>
<dbReference type="Proteomes" id="UP001230005">
    <property type="component" value="Unassembled WGS sequence"/>
</dbReference>
<dbReference type="EMBL" id="JAUSUG010000005">
    <property type="protein sequence ID" value="MDQ0254285.1"/>
    <property type="molecule type" value="Genomic_DNA"/>
</dbReference>
<dbReference type="NCBIfam" id="TIGR00247">
    <property type="entry name" value="endolytic transglycosylase MltG"/>
    <property type="match status" value="1"/>
</dbReference>
<dbReference type="Pfam" id="PF02618">
    <property type="entry name" value="YceG"/>
    <property type="match status" value="1"/>
</dbReference>
<dbReference type="EC" id="4.2.2.29" evidence="7"/>
<sequence>MSDEKDKLKQKHIEKLQERQREASIVRRIVLVSLIVIILAVAGVGYGVYQHIVGAIGPVDENDDEIVEVTIPIGSTVTGIGNILEEHNLVSNGDMFRFYVRFRNESGFQAGDYQLTRSMDMDEIIEELKQGTIYQEYELTFTIPEGRWLDNVVARVADETNLTEEELMEKLEDREYLESLIDRYSILDDVILDERIRWPLEGYLFPARYDFVDEELEVEQLIETMLNRTTEVLSESGASGSNYSYHEILTIASIIEGEARNDEERARISGVIRNRLNISMRLEMDPTVAYAHGEHFERTLYEHLDIESPYNTYRITGLPVGPINNPGAASIRAALYPEDHDYLYFFHAPNGNVYFSESFPEHNRAVQQYR</sequence>
<evidence type="ECO:0000256" key="3">
    <source>
        <dbReference type="ARBA" id="ARBA00022989"/>
    </source>
</evidence>
<dbReference type="CDD" id="cd08010">
    <property type="entry name" value="MltG_like"/>
    <property type="match status" value="1"/>
</dbReference>
<keyword evidence="9" id="KW-1185">Reference proteome</keyword>
<gene>
    <name evidence="7" type="primary">mltG</name>
    <name evidence="8" type="ORF">J2S74_001660</name>
</gene>
<evidence type="ECO:0000313" key="9">
    <source>
        <dbReference type="Proteomes" id="UP001230005"/>
    </source>
</evidence>
<keyword evidence="1 7" id="KW-1003">Cell membrane</keyword>
<evidence type="ECO:0000256" key="5">
    <source>
        <dbReference type="ARBA" id="ARBA00023239"/>
    </source>
</evidence>
<evidence type="ECO:0000313" key="8">
    <source>
        <dbReference type="EMBL" id="MDQ0254285.1"/>
    </source>
</evidence>
<evidence type="ECO:0000256" key="4">
    <source>
        <dbReference type="ARBA" id="ARBA00023136"/>
    </source>
</evidence>